<name>A0A0C2T6X2_AMAMK</name>
<dbReference type="Proteomes" id="UP000054549">
    <property type="component" value="Unassembled WGS sequence"/>
</dbReference>
<dbReference type="EMBL" id="KN818272">
    <property type="protein sequence ID" value="KIL62339.1"/>
    <property type="molecule type" value="Genomic_DNA"/>
</dbReference>
<gene>
    <name evidence="2" type="ORF">M378DRAFT_165886</name>
</gene>
<evidence type="ECO:0000256" key="1">
    <source>
        <dbReference type="SAM" id="MobiDB-lite"/>
    </source>
</evidence>
<feature type="region of interest" description="Disordered" evidence="1">
    <location>
        <begin position="1"/>
        <end position="26"/>
    </location>
</feature>
<accession>A0A0C2T6X2</accession>
<dbReference type="InParanoid" id="A0A0C2T6X2"/>
<proteinExistence type="predicted"/>
<feature type="compositionally biased region" description="Polar residues" evidence="1">
    <location>
        <begin position="1"/>
        <end position="24"/>
    </location>
</feature>
<protein>
    <submittedName>
        <fullName evidence="2">Uncharacterized protein</fullName>
    </submittedName>
</protein>
<sequence>MVLGQNWESPSSTQYTASGSMSRNASAASATLTTHLSGRCLTLARPDGPSPCASRIEKGSN</sequence>
<reference evidence="2 3" key="1">
    <citation type="submission" date="2014-04" db="EMBL/GenBank/DDBJ databases">
        <title>Evolutionary Origins and Diversification of the Mycorrhizal Mutualists.</title>
        <authorList>
            <consortium name="DOE Joint Genome Institute"/>
            <consortium name="Mycorrhizal Genomics Consortium"/>
            <person name="Kohler A."/>
            <person name="Kuo A."/>
            <person name="Nagy L.G."/>
            <person name="Floudas D."/>
            <person name="Copeland A."/>
            <person name="Barry K.W."/>
            <person name="Cichocki N."/>
            <person name="Veneault-Fourrey C."/>
            <person name="LaButti K."/>
            <person name="Lindquist E.A."/>
            <person name="Lipzen A."/>
            <person name="Lundell T."/>
            <person name="Morin E."/>
            <person name="Murat C."/>
            <person name="Riley R."/>
            <person name="Ohm R."/>
            <person name="Sun H."/>
            <person name="Tunlid A."/>
            <person name="Henrissat B."/>
            <person name="Grigoriev I.V."/>
            <person name="Hibbett D.S."/>
            <person name="Martin F."/>
        </authorList>
    </citation>
    <scope>NUCLEOTIDE SEQUENCE [LARGE SCALE GENOMIC DNA]</scope>
    <source>
        <strain evidence="2 3">Koide BX008</strain>
    </source>
</reference>
<dbReference type="AlphaFoldDB" id="A0A0C2T6X2"/>
<keyword evidence="3" id="KW-1185">Reference proteome</keyword>
<dbReference type="HOGENOM" id="CLU_2922147_0_0_1"/>
<feature type="region of interest" description="Disordered" evidence="1">
    <location>
        <begin position="42"/>
        <end position="61"/>
    </location>
</feature>
<evidence type="ECO:0000313" key="3">
    <source>
        <dbReference type="Proteomes" id="UP000054549"/>
    </source>
</evidence>
<organism evidence="2 3">
    <name type="scientific">Amanita muscaria (strain Koide BX008)</name>
    <dbReference type="NCBI Taxonomy" id="946122"/>
    <lineage>
        <taxon>Eukaryota</taxon>
        <taxon>Fungi</taxon>
        <taxon>Dikarya</taxon>
        <taxon>Basidiomycota</taxon>
        <taxon>Agaricomycotina</taxon>
        <taxon>Agaricomycetes</taxon>
        <taxon>Agaricomycetidae</taxon>
        <taxon>Agaricales</taxon>
        <taxon>Pluteineae</taxon>
        <taxon>Amanitaceae</taxon>
        <taxon>Amanita</taxon>
    </lineage>
</organism>
<evidence type="ECO:0000313" key="2">
    <source>
        <dbReference type="EMBL" id="KIL62339.1"/>
    </source>
</evidence>